<reference evidence="2 3" key="1">
    <citation type="submission" date="2020-03" db="EMBL/GenBank/DDBJ databases">
        <title>Metabolic flexibility allows generalist bacteria to become dominant in a frequently disturbed ecosystem.</title>
        <authorList>
            <person name="Chen Y.-J."/>
            <person name="Leung P.M."/>
            <person name="Bay S.K."/>
            <person name="Hugenholtz P."/>
            <person name="Kessler A.J."/>
            <person name="Shelley G."/>
            <person name="Waite D.W."/>
            <person name="Cook P.L."/>
            <person name="Greening C."/>
        </authorList>
    </citation>
    <scope>NUCLEOTIDE SEQUENCE [LARGE SCALE GENOMIC DNA]</scope>
    <source>
        <strain evidence="2">SS_bin_28</strain>
    </source>
</reference>
<dbReference type="Pfam" id="PF08241">
    <property type="entry name" value="Methyltransf_11"/>
    <property type="match status" value="1"/>
</dbReference>
<dbReference type="GO" id="GO:0032259">
    <property type="term" value="P:methylation"/>
    <property type="evidence" value="ECO:0007669"/>
    <property type="project" value="UniProtKB-KW"/>
</dbReference>
<accession>A0A7Y2E9L8</accession>
<dbReference type="Proteomes" id="UP000547674">
    <property type="component" value="Unassembled WGS sequence"/>
</dbReference>
<organism evidence="2 3">
    <name type="scientific">Eiseniibacteriota bacterium</name>
    <dbReference type="NCBI Taxonomy" id="2212470"/>
    <lineage>
        <taxon>Bacteria</taxon>
        <taxon>Candidatus Eiseniibacteriota</taxon>
    </lineage>
</organism>
<evidence type="ECO:0000313" key="3">
    <source>
        <dbReference type="Proteomes" id="UP000547674"/>
    </source>
</evidence>
<dbReference type="EMBL" id="JABDJR010000545">
    <property type="protein sequence ID" value="NNF07784.1"/>
    <property type="molecule type" value="Genomic_DNA"/>
</dbReference>
<dbReference type="CDD" id="cd02440">
    <property type="entry name" value="AdoMet_MTases"/>
    <property type="match status" value="1"/>
</dbReference>
<gene>
    <name evidence="2" type="ORF">HKN21_13555</name>
</gene>
<sequence>MNNSSEATAKDFAALNGHLGLSRKLRGLDYVRCLEFPLVYNLLQLEPGMKVLDAGSRTSVFPLFITQHNDVEMHATDLDPEIDGLSQLAAKLPNPKGKLVVKQADLRKLPYEDNTFDRITVISVIEHVPDPGDTEGARDLARVLKPGGKLIITVPFGMTDRDFFMNQTVYSEDFKGDPVFFQRHYTPETFEQRLIEPTGLKVEQRAYFGEAGYPFFNRFWVLPSWIRPIKALYAWLSPFFAGKFMNVYDSPAPLTLQSPPMITANGTFVVLTK</sequence>
<dbReference type="AlphaFoldDB" id="A0A7Y2E9L8"/>
<evidence type="ECO:0000313" key="2">
    <source>
        <dbReference type="EMBL" id="NNF07784.1"/>
    </source>
</evidence>
<comment type="caution">
    <text evidence="2">The sequence shown here is derived from an EMBL/GenBank/DDBJ whole genome shotgun (WGS) entry which is preliminary data.</text>
</comment>
<feature type="domain" description="Methyltransferase type 11" evidence="1">
    <location>
        <begin position="52"/>
        <end position="152"/>
    </location>
</feature>
<dbReference type="Gene3D" id="3.40.50.150">
    <property type="entry name" value="Vaccinia Virus protein VP39"/>
    <property type="match status" value="1"/>
</dbReference>
<evidence type="ECO:0000259" key="1">
    <source>
        <dbReference type="Pfam" id="PF08241"/>
    </source>
</evidence>
<dbReference type="InterPro" id="IPR029063">
    <property type="entry name" value="SAM-dependent_MTases_sf"/>
</dbReference>
<dbReference type="SUPFAM" id="SSF53335">
    <property type="entry name" value="S-adenosyl-L-methionine-dependent methyltransferases"/>
    <property type="match status" value="1"/>
</dbReference>
<dbReference type="InterPro" id="IPR013216">
    <property type="entry name" value="Methyltransf_11"/>
</dbReference>
<dbReference type="PANTHER" id="PTHR43591">
    <property type="entry name" value="METHYLTRANSFERASE"/>
    <property type="match status" value="1"/>
</dbReference>
<keyword evidence="2" id="KW-0808">Transferase</keyword>
<name>A0A7Y2E9L8_UNCEI</name>
<keyword evidence="2" id="KW-0489">Methyltransferase</keyword>
<dbReference type="GO" id="GO:0008757">
    <property type="term" value="F:S-adenosylmethionine-dependent methyltransferase activity"/>
    <property type="evidence" value="ECO:0007669"/>
    <property type="project" value="InterPro"/>
</dbReference>
<proteinExistence type="predicted"/>
<protein>
    <submittedName>
        <fullName evidence="2">Class I SAM-dependent methyltransferase</fullName>
    </submittedName>
</protein>